<comment type="cofactor">
    <cofactor evidence="1">
        <name>FAD</name>
        <dbReference type="ChEBI" id="CHEBI:57692"/>
    </cofactor>
</comment>
<dbReference type="PROSITE" id="PS00978">
    <property type="entry name" value="FAD_G3PDH_2"/>
    <property type="match status" value="1"/>
</dbReference>
<comment type="caution">
    <text evidence="9">The sequence shown here is derived from an EMBL/GenBank/DDBJ whole genome shotgun (WGS) entry which is preliminary data.</text>
</comment>
<dbReference type="Pfam" id="PF01266">
    <property type="entry name" value="DAO"/>
    <property type="match status" value="1"/>
</dbReference>
<evidence type="ECO:0000259" key="8">
    <source>
        <dbReference type="Pfam" id="PF16901"/>
    </source>
</evidence>
<dbReference type="SUPFAM" id="SSF51905">
    <property type="entry name" value="FAD/NAD(P)-binding domain"/>
    <property type="match status" value="1"/>
</dbReference>
<dbReference type="GO" id="GO:0004368">
    <property type="term" value="F:glycerol-3-phosphate dehydrogenase (quinone) activity"/>
    <property type="evidence" value="ECO:0007669"/>
    <property type="project" value="InterPro"/>
</dbReference>
<keyword evidence="6" id="KW-0560">Oxidoreductase</keyword>
<protein>
    <submittedName>
        <fullName evidence="9">Glycerol-3-phosphate dehydrogenase/oxidase</fullName>
    </submittedName>
</protein>
<dbReference type="InterPro" id="IPR006076">
    <property type="entry name" value="FAD-dep_OxRdtase"/>
</dbReference>
<dbReference type="Pfam" id="PF16901">
    <property type="entry name" value="DAO_C"/>
    <property type="match status" value="1"/>
</dbReference>
<proteinExistence type="inferred from homology"/>
<dbReference type="RefSeq" id="WP_150901889.1">
    <property type="nucleotide sequence ID" value="NZ_VTWT01000001.1"/>
</dbReference>
<dbReference type="Gene3D" id="3.30.9.10">
    <property type="entry name" value="D-Amino Acid Oxidase, subunit A, domain 2"/>
    <property type="match status" value="1"/>
</dbReference>
<evidence type="ECO:0000313" key="9">
    <source>
        <dbReference type="EMBL" id="KAA9345746.1"/>
    </source>
</evidence>
<dbReference type="AlphaFoldDB" id="A0A5N1J4B2"/>
<dbReference type="InterPro" id="IPR036188">
    <property type="entry name" value="FAD/NAD-bd_sf"/>
</dbReference>
<name>A0A5N1J4B2_9BACT</name>
<evidence type="ECO:0000259" key="7">
    <source>
        <dbReference type="Pfam" id="PF01266"/>
    </source>
</evidence>
<dbReference type="InterPro" id="IPR031656">
    <property type="entry name" value="DAO_C"/>
</dbReference>
<dbReference type="InterPro" id="IPR000447">
    <property type="entry name" value="G3P_DH_FAD-dep"/>
</dbReference>
<dbReference type="GO" id="GO:0046168">
    <property type="term" value="P:glycerol-3-phosphate catabolic process"/>
    <property type="evidence" value="ECO:0007669"/>
    <property type="project" value="TreeGrafter"/>
</dbReference>
<evidence type="ECO:0000256" key="3">
    <source>
        <dbReference type="ARBA" id="ARBA00022630"/>
    </source>
</evidence>
<feature type="domain" description="FAD dependent oxidoreductase" evidence="7">
    <location>
        <begin position="25"/>
        <end position="379"/>
    </location>
</feature>
<gene>
    <name evidence="9" type="ORF">F0P94_01275</name>
</gene>
<keyword evidence="5" id="KW-0274">FAD</keyword>
<organism evidence="9 10">
    <name type="scientific">Adhaeribacter soli</name>
    <dbReference type="NCBI Taxonomy" id="2607655"/>
    <lineage>
        <taxon>Bacteria</taxon>
        <taxon>Pseudomonadati</taxon>
        <taxon>Bacteroidota</taxon>
        <taxon>Cytophagia</taxon>
        <taxon>Cytophagales</taxon>
        <taxon>Hymenobacteraceae</taxon>
        <taxon>Adhaeribacter</taxon>
    </lineage>
</organism>
<keyword evidence="10" id="KW-1185">Reference proteome</keyword>
<dbReference type="Gene3D" id="3.50.50.60">
    <property type="entry name" value="FAD/NAD(P)-binding domain"/>
    <property type="match status" value="1"/>
</dbReference>
<comment type="similarity">
    <text evidence="2">Belongs to the FAD-dependent glycerol-3-phosphate dehydrogenase family.</text>
</comment>
<evidence type="ECO:0000256" key="1">
    <source>
        <dbReference type="ARBA" id="ARBA00001974"/>
    </source>
</evidence>
<dbReference type="PANTHER" id="PTHR11985">
    <property type="entry name" value="GLYCEROL-3-PHOSPHATE DEHYDROGENASE"/>
    <property type="match status" value="1"/>
</dbReference>
<evidence type="ECO:0000256" key="5">
    <source>
        <dbReference type="ARBA" id="ARBA00022827"/>
    </source>
</evidence>
<dbReference type="GO" id="GO:0006071">
    <property type="term" value="P:glycerol metabolic process"/>
    <property type="evidence" value="ECO:0007669"/>
    <property type="project" value="UniProtKB-KW"/>
</dbReference>
<reference evidence="9 10" key="1">
    <citation type="submission" date="2019-09" db="EMBL/GenBank/DDBJ databases">
        <title>Genome sequence of Adhaeribacter sp. M2.</title>
        <authorList>
            <person name="Srinivasan S."/>
        </authorList>
    </citation>
    <scope>NUCLEOTIDE SEQUENCE [LARGE SCALE GENOMIC DNA]</scope>
    <source>
        <strain evidence="9 10">M2</strain>
    </source>
</reference>
<dbReference type="PRINTS" id="PR01001">
    <property type="entry name" value="FADG3PDH"/>
</dbReference>
<dbReference type="InterPro" id="IPR038299">
    <property type="entry name" value="DAO_C_sf"/>
</dbReference>
<evidence type="ECO:0000256" key="2">
    <source>
        <dbReference type="ARBA" id="ARBA00007330"/>
    </source>
</evidence>
<dbReference type="EMBL" id="VTWT01000001">
    <property type="protein sequence ID" value="KAA9345746.1"/>
    <property type="molecule type" value="Genomic_DNA"/>
</dbReference>
<dbReference type="Proteomes" id="UP000326570">
    <property type="component" value="Unassembled WGS sequence"/>
</dbReference>
<accession>A0A5N1J4B2</accession>
<dbReference type="Gene3D" id="1.10.8.870">
    <property type="entry name" value="Alpha-glycerophosphate oxidase, cap domain"/>
    <property type="match status" value="1"/>
</dbReference>
<evidence type="ECO:0000256" key="6">
    <source>
        <dbReference type="ARBA" id="ARBA00023002"/>
    </source>
</evidence>
<dbReference type="PANTHER" id="PTHR11985:SF35">
    <property type="entry name" value="ANAEROBIC GLYCEROL-3-PHOSPHATE DEHYDROGENASE SUBUNIT A"/>
    <property type="match status" value="1"/>
</dbReference>
<evidence type="ECO:0000256" key="4">
    <source>
        <dbReference type="ARBA" id="ARBA00022798"/>
    </source>
</evidence>
<feature type="domain" description="Alpha-glycerophosphate oxidase C-terminal" evidence="8">
    <location>
        <begin position="405"/>
        <end position="532"/>
    </location>
</feature>
<keyword evidence="4" id="KW-0319">Glycerol metabolism</keyword>
<sequence length="555" mass="61536">MQQPPGISTLNRNQILQELPAEKFDVIVIGGGIMGAGIALDAASRNLKVLLVEKQDFAAGTSSRSTKLIHGGLRYLKNFEFGLVRSVARERKILHHNAPHLVTPEPMLLPVLKNTSYGYLATALGLSLYDFLGKVSPTERHRMLGKKETLQLEPLLNPEYLKGAGYFYEYRTDDARLTLEVLKTAQAHGATCLNYTALTSFSYNTDKQLNGAILQDQLSGQTYAVNATCFINATGPWVTELMAQDQAVKGPGLYHTKGIHLVVPRNRLPLHQSVYFDIPGGRMLFAVPRNQITYLGTTDTPFTGNLEQPEVNREDAAYVLQAINQMFPKANLNLSDVVSSWAGVRALLYDPGKKPSEISRKDEIYVSASGLISVAGGKLTGYRHLAENVVDKARALKFPQLKKKSQTKNLTLSGGDFHNLKEMKQFEATCLQLANTNGLPPERIPILIQNYGSNTNLVLEKARKFKSQGANTEIALLKAEIWYAVTAEGATNLADFLIRRTGMLYFEREKIEGILPDVLSIFQEKLGWNDETAERSKNDFLNLYQAAVAFKDAKN</sequence>
<evidence type="ECO:0000313" key="10">
    <source>
        <dbReference type="Proteomes" id="UP000326570"/>
    </source>
</evidence>
<keyword evidence="3" id="KW-0285">Flavoprotein</keyword>